<dbReference type="EMBL" id="JACHVR010000004">
    <property type="protein sequence ID" value="MBB2888900.1"/>
    <property type="molecule type" value="Genomic_DNA"/>
</dbReference>
<name>A0ACC5MJS3_9PSED</name>
<organism evidence="1 2">
    <name type="scientific">Pseudomonas umsongensis</name>
    <dbReference type="NCBI Taxonomy" id="198618"/>
    <lineage>
        <taxon>Bacteria</taxon>
        <taxon>Pseudomonadati</taxon>
        <taxon>Pseudomonadota</taxon>
        <taxon>Gammaproteobacteria</taxon>
        <taxon>Pseudomonadales</taxon>
        <taxon>Pseudomonadaceae</taxon>
        <taxon>Pseudomonas</taxon>
    </lineage>
</organism>
<proteinExistence type="predicted"/>
<dbReference type="Proteomes" id="UP000589818">
    <property type="component" value="Unassembled WGS sequence"/>
</dbReference>
<comment type="caution">
    <text evidence="1">The sequence shown here is derived from an EMBL/GenBank/DDBJ whole genome shotgun (WGS) entry which is preliminary data.</text>
</comment>
<sequence length="63" mass="7151">MAAIFAKQQAGSYIYGLAFRGHPRTRHDQSQRPLRGTSNGKHRPLSEESKAYIEKFGIPYGSW</sequence>
<reference evidence="1" key="1">
    <citation type="submission" date="2020-08" db="EMBL/GenBank/DDBJ databases">
        <title>Plant associated metagenomes--Microbial community diversity and host control of community assembly across model and emerging plant ecological genomics systems.</title>
        <authorList>
            <person name="Dangl J."/>
        </authorList>
    </citation>
    <scope>NUCLEOTIDE SEQUENCE</scope>
    <source>
        <strain evidence="1">KD5</strain>
    </source>
</reference>
<evidence type="ECO:0000313" key="1">
    <source>
        <dbReference type="EMBL" id="MBB2888900.1"/>
    </source>
</evidence>
<evidence type="ECO:0000313" key="2">
    <source>
        <dbReference type="Proteomes" id="UP000589818"/>
    </source>
</evidence>
<gene>
    <name evidence="1" type="ORF">FHR69_004885</name>
</gene>
<protein>
    <submittedName>
        <fullName evidence="1">Uncharacterized protein</fullName>
    </submittedName>
</protein>
<keyword evidence="2" id="KW-1185">Reference proteome</keyword>
<accession>A0ACC5MJS3</accession>